<dbReference type="SUPFAM" id="SSF52799">
    <property type="entry name" value="(Phosphotyrosine protein) phosphatases II"/>
    <property type="match status" value="1"/>
</dbReference>
<comment type="caution">
    <text evidence="3">The sequence shown here is derived from an EMBL/GenBank/DDBJ whole genome shotgun (WGS) entry which is preliminary data.</text>
</comment>
<dbReference type="Gene3D" id="3.90.190.10">
    <property type="entry name" value="Protein tyrosine phosphatase superfamily"/>
    <property type="match status" value="1"/>
</dbReference>
<name>A0A5C9A718_9GAMM</name>
<gene>
    <name evidence="3" type="ORF">FVW59_03625</name>
</gene>
<dbReference type="EMBL" id="VRYZ01000001">
    <property type="protein sequence ID" value="TXS95001.1"/>
    <property type="molecule type" value="Genomic_DNA"/>
</dbReference>
<comment type="similarity">
    <text evidence="1">Belongs to the protein-tyrosine phosphatase family.</text>
</comment>
<dbReference type="Pfam" id="PF13350">
    <property type="entry name" value="Y_phosphatase3"/>
    <property type="match status" value="1"/>
</dbReference>
<dbReference type="PROSITE" id="PS50056">
    <property type="entry name" value="TYR_PHOSPHATASE_2"/>
    <property type="match status" value="1"/>
</dbReference>
<accession>A0A5C9A718</accession>
<keyword evidence="4" id="KW-1185">Reference proteome</keyword>
<dbReference type="InterPro" id="IPR029021">
    <property type="entry name" value="Prot-tyrosine_phosphatase-like"/>
</dbReference>
<evidence type="ECO:0000259" key="2">
    <source>
        <dbReference type="PROSITE" id="PS50056"/>
    </source>
</evidence>
<protein>
    <submittedName>
        <fullName evidence="3">Tyrosine-protein phosphatase</fullName>
    </submittedName>
</protein>
<sequence length="302" mass="33725">MEGPVKPGLWKWALAAAIGVIATIQFIPPAPLALPAELPAAERTEHRLLAFEGIDNFRDLGGYRTADGRQLRWGALYRAGDLSEASRFDLEQLQRLQLQTLIDFRSQLEKDAAPDRLPQNPAFDVISIPTLDDGNSAMVQEIKERFESGNFEGFDPGALMTRANRQFAFEFTPQFRQFIHAVRDAGGEPVLWHCTAGKDRTGFAAAILLEILGVPRETIIRDYLLSDSISLEAHSRDLMLARLFKGEEAAQQIAIMMGVQRPWIEAAFASIDEHWGDFDTYVREGLELSESDVLTLQASLLQ</sequence>
<dbReference type="AlphaFoldDB" id="A0A5C9A718"/>
<feature type="domain" description="Tyrosine specific protein phosphatases" evidence="2">
    <location>
        <begin position="176"/>
        <end position="209"/>
    </location>
</feature>
<dbReference type="OrthoDB" id="1188001at2"/>
<proteinExistence type="inferred from homology"/>
<dbReference type="PANTHER" id="PTHR31126:SF1">
    <property type="entry name" value="TYROSINE SPECIFIC PROTEIN PHOSPHATASES DOMAIN-CONTAINING PROTEIN"/>
    <property type="match status" value="1"/>
</dbReference>
<dbReference type="InterPro" id="IPR000387">
    <property type="entry name" value="Tyr_Pase_dom"/>
</dbReference>
<evidence type="ECO:0000256" key="1">
    <source>
        <dbReference type="ARBA" id="ARBA00009580"/>
    </source>
</evidence>
<evidence type="ECO:0000313" key="3">
    <source>
        <dbReference type="EMBL" id="TXS95001.1"/>
    </source>
</evidence>
<dbReference type="InterPro" id="IPR026893">
    <property type="entry name" value="Tyr/Ser_Pase_IphP-type"/>
</dbReference>
<dbReference type="GO" id="GO:0004721">
    <property type="term" value="F:phosphoprotein phosphatase activity"/>
    <property type="evidence" value="ECO:0007669"/>
    <property type="project" value="InterPro"/>
</dbReference>
<dbReference type="Proteomes" id="UP000321933">
    <property type="component" value="Unassembled WGS sequence"/>
</dbReference>
<dbReference type="PANTHER" id="PTHR31126">
    <property type="entry name" value="TYROSINE-PROTEIN PHOSPHATASE"/>
    <property type="match status" value="1"/>
</dbReference>
<reference evidence="3 4" key="1">
    <citation type="submission" date="2019-08" db="EMBL/GenBank/DDBJ databases">
        <title>Parahaliea maris sp. nov., isolated from the surface seawater.</title>
        <authorList>
            <person name="Liu Y."/>
        </authorList>
    </citation>
    <scope>NUCLEOTIDE SEQUENCE [LARGE SCALE GENOMIC DNA]</scope>
    <source>
        <strain evidence="3 4">S2-26</strain>
    </source>
</reference>
<evidence type="ECO:0000313" key="4">
    <source>
        <dbReference type="Proteomes" id="UP000321933"/>
    </source>
</evidence>
<organism evidence="3 4">
    <name type="scientific">Parahaliea aestuarii</name>
    <dbReference type="NCBI Taxonomy" id="1852021"/>
    <lineage>
        <taxon>Bacteria</taxon>
        <taxon>Pseudomonadati</taxon>
        <taxon>Pseudomonadota</taxon>
        <taxon>Gammaproteobacteria</taxon>
        <taxon>Cellvibrionales</taxon>
        <taxon>Halieaceae</taxon>
        <taxon>Parahaliea</taxon>
    </lineage>
</organism>